<evidence type="ECO:0000256" key="2">
    <source>
        <dbReference type="ARBA" id="ARBA00022741"/>
    </source>
</evidence>
<dbReference type="GO" id="GO:0005524">
    <property type="term" value="F:ATP binding"/>
    <property type="evidence" value="ECO:0007669"/>
    <property type="project" value="UniProtKB-KW"/>
</dbReference>
<dbReference type="PANTHER" id="PTHR36510">
    <property type="entry name" value="GLUTAMATE--CYSTEINE LIGASE 2-RELATED"/>
    <property type="match status" value="1"/>
</dbReference>
<dbReference type="KEGG" id="nano:G5V58_07670"/>
<proteinExistence type="inferred from homology"/>
<dbReference type="SUPFAM" id="SSF55931">
    <property type="entry name" value="Glutamine synthetase/guanido kinase"/>
    <property type="match status" value="1"/>
</dbReference>
<dbReference type="GO" id="GO:0042398">
    <property type="term" value="P:modified amino acid biosynthetic process"/>
    <property type="evidence" value="ECO:0007669"/>
    <property type="project" value="InterPro"/>
</dbReference>
<protein>
    <recommendedName>
        <fullName evidence="5">Putative glutamate--cysteine ligase 2</fullName>
        <ecNumber evidence="5">6.3.2.2</ecNumber>
    </recommendedName>
    <alternativeName>
        <fullName evidence="5">Gamma-glutamylcysteine synthetase 2</fullName>
        <shortName evidence="5">GCS 2</shortName>
        <shortName evidence="5">Gamma-GCS 2</shortName>
    </alternativeName>
</protein>
<keyword evidence="2 5" id="KW-0547">Nucleotide-binding</keyword>
<sequence length="370" mass="40617">MDTRTVGVEEELLVVDPATRIVTSRARQVLKTDAERGTHSIDQELFRHMVELRTEPTVEIAEIVRQVVTSRREAQEAASAHDLAVAACAAAPTGLDRLEVTPDSRYADMMVRYGHVARLGTTCGMHVHVWIASEEEGVACLDRIAPWLPVLLAVSANSPYAEGSDTGYASWRTQQWSTWPSAGPTEAFGSVAGYRRACERMIASGAARDTGMLYFDARLSERHPTLEVRILDVATDVEDTGLLAALVRGLVETAAEGSGEEASWRAEELRAARWRASRYGLADDLLDPVTHELRPAREVLERLVEHVRTRVDRAGDSERVRNGVERVLSGTGATRQRAAYERSGAVEGVVDDVVTRTHEAWASPEPAGRN</sequence>
<comment type="catalytic activity">
    <reaction evidence="4 5">
        <text>L-cysteine + L-glutamate + ATP = gamma-L-glutamyl-L-cysteine + ADP + phosphate + H(+)</text>
        <dbReference type="Rhea" id="RHEA:13285"/>
        <dbReference type="ChEBI" id="CHEBI:15378"/>
        <dbReference type="ChEBI" id="CHEBI:29985"/>
        <dbReference type="ChEBI" id="CHEBI:30616"/>
        <dbReference type="ChEBI" id="CHEBI:35235"/>
        <dbReference type="ChEBI" id="CHEBI:43474"/>
        <dbReference type="ChEBI" id="CHEBI:58173"/>
        <dbReference type="ChEBI" id="CHEBI:456216"/>
        <dbReference type="EC" id="6.3.2.2"/>
    </reaction>
</comment>
<dbReference type="EMBL" id="CP049257">
    <property type="protein sequence ID" value="QIG42675.1"/>
    <property type="molecule type" value="Genomic_DNA"/>
</dbReference>
<dbReference type="Gene3D" id="3.30.590.20">
    <property type="match status" value="1"/>
</dbReference>
<dbReference type="InterPro" id="IPR011793">
    <property type="entry name" value="YbdK"/>
</dbReference>
<dbReference type="AlphaFoldDB" id="A0A6G6WC49"/>
<dbReference type="InterPro" id="IPR006336">
    <property type="entry name" value="GCS2"/>
</dbReference>
<evidence type="ECO:0000313" key="6">
    <source>
        <dbReference type="EMBL" id="QIG42675.1"/>
    </source>
</evidence>
<dbReference type="HAMAP" id="MF_01609">
    <property type="entry name" value="Glu_cys_ligase_2"/>
    <property type="match status" value="1"/>
</dbReference>
<keyword evidence="1 5" id="KW-0436">Ligase</keyword>
<reference evidence="6 7" key="1">
    <citation type="submission" date="2020-02" db="EMBL/GenBank/DDBJ databases">
        <title>Full genome sequence of Nocardioides sp. R-3366.</title>
        <authorList>
            <person name="Im W.-T."/>
        </authorList>
    </citation>
    <scope>NUCLEOTIDE SEQUENCE [LARGE SCALE GENOMIC DNA]</scope>
    <source>
        <strain evidence="6 7">R-3366</strain>
    </source>
</reference>
<evidence type="ECO:0000256" key="3">
    <source>
        <dbReference type="ARBA" id="ARBA00022840"/>
    </source>
</evidence>
<dbReference type="NCBIfam" id="NF010041">
    <property type="entry name" value="PRK13517.1-1"/>
    <property type="match status" value="1"/>
</dbReference>
<evidence type="ECO:0000256" key="4">
    <source>
        <dbReference type="ARBA" id="ARBA00048819"/>
    </source>
</evidence>
<gene>
    <name evidence="6" type="ORF">G5V58_07670</name>
</gene>
<keyword evidence="7" id="KW-1185">Reference proteome</keyword>
<comment type="function">
    <text evidence="5">ATP-dependent carboxylate-amine ligase which exhibits weak glutamate--cysteine ligase activity.</text>
</comment>
<accession>A0A6G6WC49</accession>
<dbReference type="InterPro" id="IPR014746">
    <property type="entry name" value="Gln_synth/guanido_kin_cat_dom"/>
</dbReference>
<dbReference type="Pfam" id="PF04107">
    <property type="entry name" value="GCS2"/>
    <property type="match status" value="1"/>
</dbReference>
<name>A0A6G6WC49_9ACTN</name>
<dbReference type="RefSeq" id="WP_165230658.1">
    <property type="nucleotide sequence ID" value="NZ_CP049257.1"/>
</dbReference>
<organism evidence="6 7">
    <name type="scientific">Nocardioides anomalus</name>
    <dbReference type="NCBI Taxonomy" id="2712223"/>
    <lineage>
        <taxon>Bacteria</taxon>
        <taxon>Bacillati</taxon>
        <taxon>Actinomycetota</taxon>
        <taxon>Actinomycetes</taxon>
        <taxon>Propionibacteriales</taxon>
        <taxon>Nocardioidaceae</taxon>
        <taxon>Nocardioides</taxon>
    </lineage>
</organism>
<dbReference type="InterPro" id="IPR050141">
    <property type="entry name" value="GCL_type2/YbdK_subfam"/>
</dbReference>
<dbReference type="EC" id="6.3.2.2" evidence="5"/>
<dbReference type="PANTHER" id="PTHR36510:SF1">
    <property type="entry name" value="GLUTAMATE--CYSTEINE LIGASE 2-RELATED"/>
    <property type="match status" value="1"/>
</dbReference>
<evidence type="ECO:0000256" key="1">
    <source>
        <dbReference type="ARBA" id="ARBA00022598"/>
    </source>
</evidence>
<dbReference type="Proteomes" id="UP000502996">
    <property type="component" value="Chromosome"/>
</dbReference>
<dbReference type="GO" id="GO:0004357">
    <property type="term" value="F:glutamate-cysteine ligase activity"/>
    <property type="evidence" value="ECO:0007669"/>
    <property type="project" value="UniProtKB-EC"/>
</dbReference>
<evidence type="ECO:0000256" key="5">
    <source>
        <dbReference type="HAMAP-Rule" id="MF_01609"/>
    </source>
</evidence>
<dbReference type="NCBIfam" id="TIGR02050">
    <property type="entry name" value="gshA_cyan_rel"/>
    <property type="match status" value="1"/>
</dbReference>
<comment type="similarity">
    <text evidence="5">Belongs to the glutamate--cysteine ligase type 2 family. YbdK subfamily.</text>
</comment>
<keyword evidence="3 5" id="KW-0067">ATP-binding</keyword>
<evidence type="ECO:0000313" key="7">
    <source>
        <dbReference type="Proteomes" id="UP000502996"/>
    </source>
</evidence>